<keyword evidence="2 4" id="KW-0450">Lipoyl</keyword>
<comment type="cofactor">
    <cofactor evidence="5">
        <name>(R)-lipoate</name>
        <dbReference type="ChEBI" id="CHEBI:83088"/>
    </cofactor>
    <text evidence="5">Binds 1 lipoyl cofactor covalently.</text>
</comment>
<comment type="subunit">
    <text evidence="5">The glycine cleavage system is composed of four proteins: P, T, L and H.</text>
</comment>
<evidence type="ECO:0000256" key="4">
    <source>
        <dbReference type="PIRSR" id="PIRSR617453-50"/>
    </source>
</evidence>
<dbReference type="GO" id="GO:0009249">
    <property type="term" value="P:protein lipoylation"/>
    <property type="evidence" value="ECO:0007669"/>
    <property type="project" value="TreeGrafter"/>
</dbReference>
<dbReference type="GO" id="GO:0005739">
    <property type="term" value="C:mitochondrion"/>
    <property type="evidence" value="ECO:0007669"/>
    <property type="project" value="UniProtKB-SubCell"/>
</dbReference>
<dbReference type="EMBL" id="JAPZBQ010000001">
    <property type="protein sequence ID" value="KAJ5351274.1"/>
    <property type="molecule type" value="Genomic_DNA"/>
</dbReference>
<protein>
    <recommendedName>
        <fullName evidence="5">Glycine cleavage system H protein</fullName>
    </recommendedName>
</protein>
<evidence type="ECO:0000256" key="2">
    <source>
        <dbReference type="ARBA" id="ARBA00022823"/>
    </source>
</evidence>
<dbReference type="NCBIfam" id="NF002270">
    <property type="entry name" value="PRK01202.1"/>
    <property type="match status" value="1"/>
</dbReference>
<reference evidence="7" key="2">
    <citation type="journal article" date="2023" name="IMA Fungus">
        <title>Comparative genomic study of the Penicillium genus elucidates a diverse pangenome and 15 lateral gene transfer events.</title>
        <authorList>
            <person name="Petersen C."/>
            <person name="Sorensen T."/>
            <person name="Nielsen M.R."/>
            <person name="Sondergaard T.E."/>
            <person name="Sorensen J.L."/>
            <person name="Fitzpatrick D.A."/>
            <person name="Frisvad J.C."/>
            <person name="Nielsen K.L."/>
        </authorList>
    </citation>
    <scope>NUCLEOTIDE SEQUENCE</scope>
    <source>
        <strain evidence="7">IBT 35673</strain>
    </source>
</reference>
<comment type="caution">
    <text evidence="7">The sequence shown here is derived from an EMBL/GenBank/DDBJ whole genome shotgun (WGS) entry which is preliminary data.</text>
</comment>
<dbReference type="InterPro" id="IPR000089">
    <property type="entry name" value="Biotin_lipoyl"/>
</dbReference>
<keyword evidence="3 5" id="KW-0809">Transit peptide</keyword>
<accession>A0A9W9R347</accession>
<evidence type="ECO:0000313" key="8">
    <source>
        <dbReference type="Proteomes" id="UP001147695"/>
    </source>
</evidence>
<evidence type="ECO:0000256" key="1">
    <source>
        <dbReference type="ARBA" id="ARBA00009249"/>
    </source>
</evidence>
<dbReference type="PANTHER" id="PTHR11715">
    <property type="entry name" value="GLYCINE CLEAVAGE SYSTEM H PROTEIN"/>
    <property type="match status" value="1"/>
</dbReference>
<dbReference type="AlphaFoldDB" id="A0A9W9R347"/>
<dbReference type="PROSITE" id="PS00189">
    <property type="entry name" value="LIPOYL"/>
    <property type="match status" value="1"/>
</dbReference>
<evidence type="ECO:0000259" key="6">
    <source>
        <dbReference type="PROSITE" id="PS50968"/>
    </source>
</evidence>
<dbReference type="PROSITE" id="PS50968">
    <property type="entry name" value="BIOTINYL_LIPOYL"/>
    <property type="match status" value="1"/>
</dbReference>
<dbReference type="GO" id="GO:0005960">
    <property type="term" value="C:glycine cleavage complex"/>
    <property type="evidence" value="ECO:0007669"/>
    <property type="project" value="UniProtKB-UniRule"/>
</dbReference>
<dbReference type="GO" id="GO:0019464">
    <property type="term" value="P:glycine decarboxylation via glycine cleavage system"/>
    <property type="evidence" value="ECO:0007669"/>
    <property type="project" value="UniProtKB-UniRule"/>
</dbReference>
<dbReference type="PANTHER" id="PTHR11715:SF3">
    <property type="entry name" value="GLYCINE CLEAVAGE SYSTEM H PROTEIN-RELATED"/>
    <property type="match status" value="1"/>
</dbReference>
<comment type="similarity">
    <text evidence="1 5">Belongs to the GcvH family.</text>
</comment>
<comment type="function">
    <text evidence="5">The H protein shuttles the methylamine group of glycine from the P protein to the T protein.</text>
</comment>
<dbReference type="CDD" id="cd06848">
    <property type="entry name" value="GCS_H"/>
    <property type="match status" value="1"/>
</dbReference>
<dbReference type="InterPro" id="IPR033753">
    <property type="entry name" value="GCV_H/Fam206"/>
</dbReference>
<name>A0A9W9R347_PENBR</name>
<gene>
    <name evidence="7" type="ORF">N7452_000248</name>
</gene>
<dbReference type="NCBIfam" id="TIGR00527">
    <property type="entry name" value="gcvH"/>
    <property type="match status" value="1"/>
</dbReference>
<evidence type="ECO:0000256" key="5">
    <source>
        <dbReference type="RuleBase" id="RU364055"/>
    </source>
</evidence>
<dbReference type="HAMAP" id="MF_00272">
    <property type="entry name" value="GcvH"/>
    <property type="match status" value="1"/>
</dbReference>
<sequence>MRPAKSDEVSALLIGVLAKSLSGPCVNETPPEKVIVFPFYLNSPLFPFLSHTFNSFIPHSKMSSVARAIRPFASRVLAQKPIAPICQASPAFRFPRGTRTFSQSPLSQLKKYTESHEWIELADGGKTAKIGITDYAAHSLGDVVYVELPEEGLDVSAGEPVGAVESVKSASDVLSPVAGKVIAGNSILEDKAKTINESPEGEGWIAEIEVADVAELDALLDEAAYKQTIDA</sequence>
<comment type="subcellular location">
    <subcellularLocation>
        <location evidence="5">Mitochondrion</location>
    </subcellularLocation>
</comment>
<dbReference type="InterPro" id="IPR017453">
    <property type="entry name" value="GCV_H_sub"/>
</dbReference>
<feature type="modified residue" description="N6-lipoyllysine" evidence="4">
    <location>
        <position position="168"/>
    </location>
</feature>
<dbReference type="InterPro" id="IPR002930">
    <property type="entry name" value="GCV_H"/>
</dbReference>
<feature type="domain" description="Lipoyl-binding" evidence="6">
    <location>
        <begin position="127"/>
        <end position="209"/>
    </location>
</feature>
<keyword evidence="5" id="KW-0496">Mitochondrion</keyword>
<dbReference type="Pfam" id="PF01597">
    <property type="entry name" value="GCV_H"/>
    <property type="match status" value="1"/>
</dbReference>
<dbReference type="Gene3D" id="2.40.50.100">
    <property type="match status" value="1"/>
</dbReference>
<evidence type="ECO:0000256" key="3">
    <source>
        <dbReference type="ARBA" id="ARBA00022946"/>
    </source>
</evidence>
<dbReference type="SUPFAM" id="SSF51230">
    <property type="entry name" value="Single hybrid motif"/>
    <property type="match status" value="1"/>
</dbReference>
<dbReference type="Proteomes" id="UP001147695">
    <property type="component" value="Unassembled WGS sequence"/>
</dbReference>
<proteinExistence type="inferred from homology"/>
<reference evidence="7" key="1">
    <citation type="submission" date="2022-12" db="EMBL/GenBank/DDBJ databases">
        <authorList>
            <person name="Petersen C."/>
        </authorList>
    </citation>
    <scope>NUCLEOTIDE SEQUENCE</scope>
    <source>
        <strain evidence="7">IBT 35673</strain>
    </source>
</reference>
<dbReference type="InterPro" id="IPR011053">
    <property type="entry name" value="Single_hybrid_motif"/>
</dbReference>
<organism evidence="7 8">
    <name type="scientific">Penicillium brevicompactum</name>
    <dbReference type="NCBI Taxonomy" id="5074"/>
    <lineage>
        <taxon>Eukaryota</taxon>
        <taxon>Fungi</taxon>
        <taxon>Dikarya</taxon>
        <taxon>Ascomycota</taxon>
        <taxon>Pezizomycotina</taxon>
        <taxon>Eurotiomycetes</taxon>
        <taxon>Eurotiomycetidae</taxon>
        <taxon>Eurotiales</taxon>
        <taxon>Aspergillaceae</taxon>
        <taxon>Penicillium</taxon>
    </lineage>
</organism>
<evidence type="ECO:0000313" key="7">
    <source>
        <dbReference type="EMBL" id="KAJ5351274.1"/>
    </source>
</evidence>
<dbReference type="InterPro" id="IPR003016">
    <property type="entry name" value="2-oxoA_DH_lipoyl-BS"/>
</dbReference>